<dbReference type="eggNOG" id="COG2755">
    <property type="taxonomic scope" value="Bacteria"/>
</dbReference>
<dbReference type="SUPFAM" id="SSF52266">
    <property type="entry name" value="SGNH hydrolase"/>
    <property type="match status" value="1"/>
</dbReference>
<name>U2K8W3_9FIRM</name>
<dbReference type="InterPro" id="IPR013830">
    <property type="entry name" value="SGNH_hydro"/>
</dbReference>
<reference evidence="3 4" key="1">
    <citation type="submission" date="2013-07" db="EMBL/GenBank/DDBJ databases">
        <authorList>
            <person name="Weinstock G."/>
            <person name="Sodergren E."/>
            <person name="Wylie T."/>
            <person name="Fulton L."/>
            <person name="Fulton R."/>
            <person name="Fronick C."/>
            <person name="O'Laughlin M."/>
            <person name="Godfrey J."/>
            <person name="Miner T."/>
            <person name="Herter B."/>
            <person name="Appelbaum E."/>
            <person name="Cordes M."/>
            <person name="Lek S."/>
            <person name="Wollam A."/>
            <person name="Pepin K.H."/>
            <person name="Palsikar V.B."/>
            <person name="Mitreva M."/>
            <person name="Wilson R.K."/>
        </authorList>
    </citation>
    <scope>NUCLEOTIDE SEQUENCE [LARGE SCALE GENOMIC DNA]</scope>
    <source>
        <strain evidence="3 4">ATCC 27760</strain>
    </source>
</reference>
<sequence length="292" mass="30975">MNFLKFLKQYPLILAFVVSIAVANIWQVVQNAKKIDNSATTASQTTTSAAQTTLAAGQPVVTTTTAPTPVFQTVDDSYFDDALFIGDSRTEGLALYGSLTNADYFSSVGLTIFKVTEKAAGNPNTGESVTLAQKLAQKQYGKVYIMLGLNELGTGTTESWAQAYAQVIAQVRQAQPNAVIYLESILVVAASQDNPGGAINNATVNARNQALEALANPQDNIFYLNVNEAVMDANGCLDASLTSDGIHLLGNSLSLWENYLKQHAIVLGGTAVSTTAPTTYTTAVTQSTETTQ</sequence>
<keyword evidence="1" id="KW-0472">Membrane</keyword>
<feature type="transmembrane region" description="Helical" evidence="1">
    <location>
        <begin position="12"/>
        <end position="29"/>
    </location>
</feature>
<dbReference type="InterPro" id="IPR036514">
    <property type="entry name" value="SGNH_hydro_sf"/>
</dbReference>
<dbReference type="AlphaFoldDB" id="U2K8W3"/>
<evidence type="ECO:0000313" key="4">
    <source>
        <dbReference type="Proteomes" id="UP000016662"/>
    </source>
</evidence>
<dbReference type="Pfam" id="PF13472">
    <property type="entry name" value="Lipase_GDSL_2"/>
    <property type="match status" value="1"/>
</dbReference>
<organism evidence="3 4">
    <name type="scientific">Ruminococcus callidus ATCC 27760</name>
    <dbReference type="NCBI Taxonomy" id="411473"/>
    <lineage>
        <taxon>Bacteria</taxon>
        <taxon>Bacillati</taxon>
        <taxon>Bacillota</taxon>
        <taxon>Clostridia</taxon>
        <taxon>Eubacteriales</taxon>
        <taxon>Oscillospiraceae</taxon>
        <taxon>Ruminococcus</taxon>
    </lineage>
</organism>
<gene>
    <name evidence="3" type="ORF">RUMCAL_03071</name>
</gene>
<evidence type="ECO:0000256" key="1">
    <source>
        <dbReference type="SAM" id="Phobius"/>
    </source>
</evidence>
<dbReference type="Gene3D" id="3.40.50.1110">
    <property type="entry name" value="SGNH hydrolase"/>
    <property type="match status" value="1"/>
</dbReference>
<dbReference type="Proteomes" id="UP000016662">
    <property type="component" value="Unassembled WGS sequence"/>
</dbReference>
<keyword evidence="1" id="KW-0812">Transmembrane</keyword>
<protein>
    <recommendedName>
        <fullName evidence="2">SGNH hydrolase-type esterase domain-containing protein</fullName>
    </recommendedName>
</protein>
<dbReference type="EMBL" id="AWVF01000401">
    <property type="protein sequence ID" value="ERJ88717.1"/>
    <property type="molecule type" value="Genomic_DNA"/>
</dbReference>
<keyword evidence="1" id="KW-1133">Transmembrane helix</keyword>
<dbReference type="PATRIC" id="fig|411473.3.peg.2577"/>
<proteinExistence type="predicted"/>
<dbReference type="OrthoDB" id="1650541at2"/>
<dbReference type="STRING" id="411473.RUMCAL_03071"/>
<keyword evidence="4" id="KW-1185">Reference proteome</keyword>
<dbReference type="HOGENOM" id="CLU_051989_1_3_9"/>
<evidence type="ECO:0000313" key="3">
    <source>
        <dbReference type="EMBL" id="ERJ88717.1"/>
    </source>
</evidence>
<evidence type="ECO:0000259" key="2">
    <source>
        <dbReference type="Pfam" id="PF13472"/>
    </source>
</evidence>
<comment type="caution">
    <text evidence="3">The sequence shown here is derived from an EMBL/GenBank/DDBJ whole genome shotgun (WGS) entry which is preliminary data.</text>
</comment>
<accession>U2K8W3</accession>
<feature type="domain" description="SGNH hydrolase-type esterase" evidence="2">
    <location>
        <begin position="84"/>
        <end position="248"/>
    </location>
</feature>
<dbReference type="RefSeq" id="WP_021681296.1">
    <property type="nucleotide sequence ID" value="NZ_KI260341.1"/>
</dbReference>